<name>A0A5M3XUM9_9ACTN</name>
<dbReference type="Pfam" id="PF00400">
    <property type="entry name" value="WD40"/>
    <property type="match status" value="7"/>
</dbReference>
<dbReference type="PROSITE" id="PS00678">
    <property type="entry name" value="WD_REPEATS_1"/>
    <property type="match status" value="3"/>
</dbReference>
<dbReference type="PROSITE" id="PS50294">
    <property type="entry name" value="WD_REPEATS_REGION"/>
    <property type="match status" value="4"/>
</dbReference>
<feature type="repeat" description="WD" evidence="3">
    <location>
        <begin position="134"/>
        <end position="165"/>
    </location>
</feature>
<feature type="region of interest" description="Disordered" evidence="4">
    <location>
        <begin position="364"/>
        <end position="416"/>
    </location>
</feature>
<comment type="caution">
    <text evidence="6">The sequence shown here is derived from an EMBL/GenBank/DDBJ whole genome shotgun (WGS) entry which is preliminary data.</text>
</comment>
<dbReference type="SUPFAM" id="SSF50998">
    <property type="entry name" value="Quinoprotein alcohol dehydrogenase-like"/>
    <property type="match status" value="2"/>
</dbReference>
<feature type="compositionally biased region" description="Low complexity" evidence="4">
    <location>
        <begin position="366"/>
        <end position="382"/>
    </location>
</feature>
<evidence type="ECO:0000256" key="2">
    <source>
        <dbReference type="ARBA" id="ARBA00022737"/>
    </source>
</evidence>
<dbReference type="EMBL" id="BLAF01000054">
    <property type="protein sequence ID" value="GES24596.1"/>
    <property type="molecule type" value="Genomic_DNA"/>
</dbReference>
<dbReference type="CDD" id="cd00200">
    <property type="entry name" value="WD40"/>
    <property type="match status" value="1"/>
</dbReference>
<dbReference type="PANTHER" id="PTHR19879">
    <property type="entry name" value="TRANSCRIPTION INITIATION FACTOR TFIID"/>
    <property type="match status" value="1"/>
</dbReference>
<dbReference type="InterPro" id="IPR015943">
    <property type="entry name" value="WD40/YVTN_repeat-like_dom_sf"/>
</dbReference>
<dbReference type="InterPro" id="IPR020472">
    <property type="entry name" value="WD40_PAC1"/>
</dbReference>
<feature type="signal peptide" evidence="5">
    <location>
        <begin position="1"/>
        <end position="28"/>
    </location>
</feature>
<feature type="repeat" description="WD" evidence="3">
    <location>
        <begin position="330"/>
        <end position="357"/>
    </location>
</feature>
<dbReference type="InterPro" id="IPR011047">
    <property type="entry name" value="Quinoprotein_ADH-like_sf"/>
</dbReference>
<feature type="repeat" description="WD" evidence="3">
    <location>
        <begin position="480"/>
        <end position="521"/>
    </location>
</feature>
<dbReference type="Proteomes" id="UP000377595">
    <property type="component" value="Unassembled WGS sequence"/>
</dbReference>
<gene>
    <name evidence="6" type="ORF">Aple_074950</name>
</gene>
<proteinExistence type="predicted"/>
<evidence type="ECO:0000313" key="6">
    <source>
        <dbReference type="EMBL" id="GES24596.1"/>
    </source>
</evidence>
<accession>A0A5M3XUM9</accession>
<dbReference type="OrthoDB" id="134501at2"/>
<protein>
    <submittedName>
        <fullName evidence="6">Uncharacterized protein</fullName>
    </submittedName>
</protein>
<dbReference type="PROSITE" id="PS50082">
    <property type="entry name" value="WD_REPEATS_2"/>
    <property type="match status" value="5"/>
</dbReference>
<evidence type="ECO:0000256" key="5">
    <source>
        <dbReference type="SAM" id="SignalP"/>
    </source>
</evidence>
<sequence length="672" mass="71388">MGARRMNGLRVAVLAVLLLATGSGAVVAAREVLTARDRVESVRLAAQSENVAAIDPAMSRLLAVAAWRSAPTPEAHRGLLAALTRPLTAVLRGHRNSVYAVAYNRDGTLLASGGADGTLWIWDARSSQATGQPIRGHRGAITQVTFAANDRVITASRDRTIRIWNGEKQVGKPIRGTIVAPDPRGRVLAVGDQNGVPRLINMTTRRQLGRAFPRHPSGLRDLTFDGRIMTTYDNAGVLRIWNARTHRLIGRVAGGPGPVTINQGKMAFTLQGTLRRLDLGTRQQTHRPIKGDFVALASRGNLLATAQRNGAVHVLEAGVPLAEPFRAGTVRDLAISPDGQWLATASDDEVIRVWDLSLTRKLSGEPITTTPRPSAATASIPPGNIASGAVNPEIPTPESSSASTSTPSPDGTTIAVGDTAGRTQLFDMNTGKPAGSPMACRPGAVNAVAFSPDGQGLATATANSICLWDARTQRQLHERLTGHIGQVNTLTYSPDGRHLVSGGDDHTIRWWDVTTGTPIDLTLAQASGISALAFDPGDPTHLATGTENGTVRLWNITDKRPIGPPFVGHTTPVTSIAFSRDTLATAAGNIRLWDLTTHKQLGSPLGRALRTVTFSPDGRELTGGGPAGTRRLWNPALTPDPAAELCALARRFPPPLDLQSYLPDRNYPEICP</sequence>
<feature type="compositionally biased region" description="Low complexity" evidence="4">
    <location>
        <begin position="392"/>
        <end position="413"/>
    </location>
</feature>
<evidence type="ECO:0000313" key="7">
    <source>
        <dbReference type="Proteomes" id="UP000377595"/>
    </source>
</evidence>
<keyword evidence="1 3" id="KW-0853">WD repeat</keyword>
<dbReference type="Gene3D" id="2.130.10.10">
    <property type="entry name" value="YVTN repeat-like/Quinoprotein amine dehydrogenase"/>
    <property type="match status" value="4"/>
</dbReference>
<keyword evidence="7" id="KW-1185">Reference proteome</keyword>
<keyword evidence="2" id="KW-0677">Repeat</keyword>
<dbReference type="SMART" id="SM00320">
    <property type="entry name" value="WD40"/>
    <property type="match status" value="9"/>
</dbReference>
<evidence type="ECO:0000256" key="3">
    <source>
        <dbReference type="PROSITE-ProRule" id="PRU00221"/>
    </source>
</evidence>
<feature type="chain" id="PRO_5024297662" evidence="5">
    <location>
        <begin position="29"/>
        <end position="672"/>
    </location>
</feature>
<evidence type="ECO:0000256" key="1">
    <source>
        <dbReference type="ARBA" id="ARBA00022574"/>
    </source>
</evidence>
<keyword evidence="5" id="KW-0732">Signal</keyword>
<feature type="repeat" description="WD" evidence="3">
    <location>
        <begin position="91"/>
        <end position="132"/>
    </location>
</feature>
<evidence type="ECO:0000256" key="4">
    <source>
        <dbReference type="SAM" id="MobiDB-lite"/>
    </source>
</evidence>
<dbReference type="InterPro" id="IPR019775">
    <property type="entry name" value="WD40_repeat_CS"/>
</dbReference>
<feature type="repeat" description="WD" evidence="3">
    <location>
        <begin position="522"/>
        <end position="564"/>
    </location>
</feature>
<dbReference type="PRINTS" id="PR00320">
    <property type="entry name" value="GPROTEINBRPT"/>
</dbReference>
<dbReference type="AlphaFoldDB" id="A0A5M3XUM9"/>
<organism evidence="6 7">
    <name type="scientific">Acrocarpospora pleiomorpha</name>
    <dbReference type="NCBI Taxonomy" id="90975"/>
    <lineage>
        <taxon>Bacteria</taxon>
        <taxon>Bacillati</taxon>
        <taxon>Actinomycetota</taxon>
        <taxon>Actinomycetes</taxon>
        <taxon>Streptosporangiales</taxon>
        <taxon>Streptosporangiaceae</taxon>
        <taxon>Acrocarpospora</taxon>
    </lineage>
</organism>
<dbReference type="PANTHER" id="PTHR19879:SF9">
    <property type="entry name" value="TRANSCRIPTION INITIATION FACTOR TFIID SUBUNIT 5"/>
    <property type="match status" value="1"/>
</dbReference>
<dbReference type="RefSeq" id="WP_155349432.1">
    <property type="nucleotide sequence ID" value="NZ_BAAAHM010000044.1"/>
</dbReference>
<dbReference type="InterPro" id="IPR001680">
    <property type="entry name" value="WD40_rpt"/>
</dbReference>
<reference evidence="6 7" key="1">
    <citation type="submission" date="2019-10" db="EMBL/GenBank/DDBJ databases">
        <title>Whole genome shotgun sequence of Acrocarpospora pleiomorpha NBRC 16267.</title>
        <authorList>
            <person name="Ichikawa N."/>
            <person name="Kimura A."/>
            <person name="Kitahashi Y."/>
            <person name="Komaki H."/>
            <person name="Oguchi A."/>
        </authorList>
    </citation>
    <scope>NUCLEOTIDE SEQUENCE [LARGE SCALE GENOMIC DNA]</scope>
    <source>
        <strain evidence="6 7">NBRC 16267</strain>
    </source>
</reference>